<dbReference type="AlphaFoldDB" id="A0A1M5QFU4"/>
<name>A0A1M5QFU4_9CLOT</name>
<dbReference type="OrthoDB" id="554695at2"/>
<keyword evidence="10" id="KW-1185">Reference proteome</keyword>
<dbReference type="RefSeq" id="WP_073335800.1">
    <property type="nucleotide sequence ID" value="NZ_FQXM01000002.1"/>
</dbReference>
<evidence type="ECO:0000256" key="8">
    <source>
        <dbReference type="RuleBase" id="RU363041"/>
    </source>
</evidence>
<organism evidence="9 10">
    <name type="scientific">Clostridium grantii DSM 8605</name>
    <dbReference type="NCBI Taxonomy" id="1121316"/>
    <lineage>
        <taxon>Bacteria</taxon>
        <taxon>Bacillati</taxon>
        <taxon>Bacillota</taxon>
        <taxon>Clostridia</taxon>
        <taxon>Eubacteriales</taxon>
        <taxon>Clostridiaceae</taxon>
        <taxon>Clostridium</taxon>
    </lineage>
</organism>
<accession>A0A1M5QFU4</accession>
<dbReference type="Pfam" id="PF01925">
    <property type="entry name" value="TauE"/>
    <property type="match status" value="1"/>
</dbReference>
<feature type="transmembrane region" description="Helical" evidence="8">
    <location>
        <begin position="175"/>
        <end position="192"/>
    </location>
</feature>
<feature type="transmembrane region" description="Helical" evidence="8">
    <location>
        <begin position="97"/>
        <end position="115"/>
    </location>
</feature>
<dbReference type="EMBL" id="FQXM01000002">
    <property type="protein sequence ID" value="SHH12711.1"/>
    <property type="molecule type" value="Genomic_DNA"/>
</dbReference>
<comment type="subcellular location">
    <subcellularLocation>
        <location evidence="1 8">Cell membrane</location>
        <topology evidence="1 8">Multi-pass membrane protein</topology>
    </subcellularLocation>
</comment>
<evidence type="ECO:0000313" key="9">
    <source>
        <dbReference type="EMBL" id="SHH12711.1"/>
    </source>
</evidence>
<evidence type="ECO:0000256" key="2">
    <source>
        <dbReference type="ARBA" id="ARBA00009142"/>
    </source>
</evidence>
<proteinExistence type="inferred from homology"/>
<keyword evidence="3" id="KW-0813">Transport</keyword>
<dbReference type="Proteomes" id="UP000184447">
    <property type="component" value="Unassembled WGS sequence"/>
</dbReference>
<evidence type="ECO:0000256" key="7">
    <source>
        <dbReference type="ARBA" id="ARBA00023136"/>
    </source>
</evidence>
<evidence type="ECO:0000256" key="1">
    <source>
        <dbReference type="ARBA" id="ARBA00004651"/>
    </source>
</evidence>
<gene>
    <name evidence="9" type="ORF">SAMN02745207_00054</name>
</gene>
<comment type="similarity">
    <text evidence="2 8">Belongs to the 4-toluene sulfonate uptake permease (TSUP) (TC 2.A.102) family.</text>
</comment>
<feature type="transmembrane region" description="Helical" evidence="8">
    <location>
        <begin position="228"/>
        <end position="246"/>
    </location>
</feature>
<dbReference type="PANTHER" id="PTHR30269">
    <property type="entry name" value="TRANSMEMBRANE PROTEIN YFCA"/>
    <property type="match status" value="1"/>
</dbReference>
<feature type="transmembrane region" description="Helical" evidence="8">
    <location>
        <begin position="135"/>
        <end position="163"/>
    </location>
</feature>
<dbReference type="InterPro" id="IPR002781">
    <property type="entry name" value="TM_pro_TauE-like"/>
</dbReference>
<dbReference type="InterPro" id="IPR052017">
    <property type="entry name" value="TSUP"/>
</dbReference>
<feature type="transmembrane region" description="Helical" evidence="8">
    <location>
        <begin position="198"/>
        <end position="216"/>
    </location>
</feature>
<dbReference type="GO" id="GO:0005886">
    <property type="term" value="C:plasma membrane"/>
    <property type="evidence" value="ECO:0007669"/>
    <property type="project" value="UniProtKB-SubCell"/>
</dbReference>
<protein>
    <recommendedName>
        <fullName evidence="8">Probable membrane transporter protein</fullName>
    </recommendedName>
</protein>
<keyword evidence="4 8" id="KW-1003">Cell membrane</keyword>
<keyword evidence="5 8" id="KW-0812">Transmembrane</keyword>
<evidence type="ECO:0000256" key="4">
    <source>
        <dbReference type="ARBA" id="ARBA00022475"/>
    </source>
</evidence>
<evidence type="ECO:0000256" key="6">
    <source>
        <dbReference type="ARBA" id="ARBA00022989"/>
    </source>
</evidence>
<dbReference type="STRING" id="1121316.SAMN02745207_00054"/>
<feature type="transmembrane region" description="Helical" evidence="8">
    <location>
        <begin position="71"/>
        <end position="90"/>
    </location>
</feature>
<evidence type="ECO:0000256" key="3">
    <source>
        <dbReference type="ARBA" id="ARBA00022448"/>
    </source>
</evidence>
<evidence type="ECO:0000256" key="5">
    <source>
        <dbReference type="ARBA" id="ARBA00022692"/>
    </source>
</evidence>
<dbReference type="PANTHER" id="PTHR30269:SF0">
    <property type="entry name" value="MEMBRANE TRANSPORTER PROTEIN YFCA-RELATED"/>
    <property type="match status" value="1"/>
</dbReference>
<keyword evidence="6 8" id="KW-1133">Transmembrane helix</keyword>
<evidence type="ECO:0000313" key="10">
    <source>
        <dbReference type="Proteomes" id="UP000184447"/>
    </source>
</evidence>
<reference evidence="9 10" key="1">
    <citation type="submission" date="2016-11" db="EMBL/GenBank/DDBJ databases">
        <authorList>
            <person name="Jaros S."/>
            <person name="Januszkiewicz K."/>
            <person name="Wedrychowicz H."/>
        </authorList>
    </citation>
    <scope>NUCLEOTIDE SEQUENCE [LARGE SCALE GENOMIC DNA]</scope>
    <source>
        <strain evidence="9 10">DSM 8605</strain>
    </source>
</reference>
<sequence length="249" mass="26693">MTKILILCIVGFIASFVDSIAGGGGIITIPAYLASGISPHLALGTNKFAASFGSVTSSIKFAKSGKVNFKLLKFLIPFTFLGSILGVKTVLSISQNFLSTFILVMILIIAVYSIFNKSLGIENNYTSPTKLTLLFGIIMAFSLGFYDGFFGPGTGSFLMFLLIKIFKFDFVNASGNAKILNFVSNITSLFIFALNKQIIYTIGLPVGICMIFGARLGSHLAIKDGAKLIKPIFIIMSVAVAGKLIVSFF</sequence>
<keyword evidence="7 8" id="KW-0472">Membrane</keyword>